<dbReference type="SUPFAM" id="SSF81383">
    <property type="entry name" value="F-box domain"/>
    <property type="match status" value="1"/>
</dbReference>
<dbReference type="InterPro" id="IPR036047">
    <property type="entry name" value="F-box-like_dom_sf"/>
</dbReference>
<dbReference type="Gramene" id="TraesNOR6B03G03450580.1">
    <property type="protein sequence ID" value="TraesNOR6B03G03450580.1.CDS1"/>
    <property type="gene ID" value="TraesNOR6B03G03450580"/>
</dbReference>
<feature type="compositionally biased region" description="Polar residues" evidence="1">
    <location>
        <begin position="132"/>
        <end position="141"/>
    </location>
</feature>
<sequence>MADAADLLPGLPNDIAIWEILIRLPPKPLLRSRAVSPAWRRDFLLSHHARQPALQLLESYSDDDDDDRRRPVTARRATQNASLRGRHSPHVSGGLPRRPPPPLPLSLRVVRPLHLHLQPGNSAVRSPPPPQGIQTSGHTPSTGGDYRLLLYRLAEHGAHVFTLGSAEPPRRIPCPRPLFLGHSAGILFRGSIYWYTHRGILIFDTTNESFRRIRAPPASHDARVFLMGDMLALFGPNDQGTAIDIWVMPNRQQEVWDFKCRVKLPVAETRQQCRCSEHDQVVMVVPGDDGGLLMLISCDKWLFQVDIDGNLIASFHTRGLSYTHQMFKQTLVQHTFFPTLEGYVVNAPPFI</sequence>
<dbReference type="OMA" id="AIWEILI"/>
<evidence type="ECO:0000259" key="2">
    <source>
        <dbReference type="Pfam" id="PF08268"/>
    </source>
</evidence>
<name>A0A3B6PE34_WHEAT</name>
<evidence type="ECO:0000256" key="1">
    <source>
        <dbReference type="SAM" id="MobiDB-lite"/>
    </source>
</evidence>
<keyword evidence="4" id="KW-1185">Reference proteome</keyword>
<dbReference type="PANTHER" id="PTHR47993">
    <property type="entry name" value="OS09G0372900 PROTEIN-RELATED"/>
    <property type="match status" value="1"/>
</dbReference>
<accession>A0A3B6PE34</accession>
<dbReference type="OrthoDB" id="581771at2759"/>
<feature type="region of interest" description="Disordered" evidence="1">
    <location>
        <begin position="56"/>
        <end position="103"/>
    </location>
</feature>
<evidence type="ECO:0000313" key="4">
    <source>
        <dbReference type="Proteomes" id="UP000019116"/>
    </source>
</evidence>
<dbReference type="Pfam" id="PF08268">
    <property type="entry name" value="FBA_3"/>
    <property type="match status" value="1"/>
</dbReference>
<reference evidence="3" key="2">
    <citation type="submission" date="2018-10" db="UniProtKB">
        <authorList>
            <consortium name="EnsemblPlants"/>
        </authorList>
    </citation>
    <scope>IDENTIFICATION</scope>
</reference>
<protein>
    <recommendedName>
        <fullName evidence="2">F-box associated beta-propeller type 3 domain-containing protein</fullName>
    </recommendedName>
</protein>
<dbReference type="PANTHER" id="PTHR47993:SF384">
    <property type="entry name" value="F-BOX ASSOCIATED DOMAIN-CONTAINING PROTEIN"/>
    <property type="match status" value="1"/>
</dbReference>
<dbReference type="EnsemblPlants" id="TraesCS6B02G006300.1">
    <property type="protein sequence ID" value="TraesCS6B02G006300.1.cds1"/>
    <property type="gene ID" value="TraesCS6B02G006300"/>
</dbReference>
<feature type="domain" description="F-box associated beta-propeller type 3" evidence="2">
    <location>
        <begin position="156"/>
        <end position="266"/>
    </location>
</feature>
<dbReference type="AlphaFoldDB" id="A0A3B6PE34"/>
<dbReference type="Gramene" id="TraesCS6B02G006300.1">
    <property type="protein sequence ID" value="TraesCS6B02G006300.1.cds1"/>
    <property type="gene ID" value="TraesCS6B02G006300"/>
</dbReference>
<dbReference type="InterPro" id="IPR013187">
    <property type="entry name" value="F-box-assoc_dom_typ3"/>
</dbReference>
<proteinExistence type="predicted"/>
<dbReference type="Proteomes" id="UP000019116">
    <property type="component" value="Chromosome 6B"/>
</dbReference>
<organism evidence="3">
    <name type="scientific">Triticum aestivum</name>
    <name type="common">Wheat</name>
    <dbReference type="NCBI Taxonomy" id="4565"/>
    <lineage>
        <taxon>Eukaryota</taxon>
        <taxon>Viridiplantae</taxon>
        <taxon>Streptophyta</taxon>
        <taxon>Embryophyta</taxon>
        <taxon>Tracheophyta</taxon>
        <taxon>Spermatophyta</taxon>
        <taxon>Magnoliopsida</taxon>
        <taxon>Liliopsida</taxon>
        <taxon>Poales</taxon>
        <taxon>Poaceae</taxon>
        <taxon>BOP clade</taxon>
        <taxon>Pooideae</taxon>
        <taxon>Triticodae</taxon>
        <taxon>Triticeae</taxon>
        <taxon>Triticinae</taxon>
        <taxon>Triticum</taxon>
    </lineage>
</organism>
<evidence type="ECO:0000313" key="3">
    <source>
        <dbReference type="EnsemblPlants" id="TraesCS6B02G006300.1.cds1"/>
    </source>
</evidence>
<reference evidence="3" key="1">
    <citation type="submission" date="2018-08" db="EMBL/GenBank/DDBJ databases">
        <authorList>
            <person name="Rossello M."/>
        </authorList>
    </citation>
    <scope>NUCLEOTIDE SEQUENCE [LARGE SCALE GENOMIC DNA]</scope>
    <source>
        <strain evidence="3">cv. Chinese Spring</strain>
    </source>
</reference>
<feature type="region of interest" description="Disordered" evidence="1">
    <location>
        <begin position="118"/>
        <end position="141"/>
    </location>
</feature>
<dbReference type="Gramene" id="TraesCS6B03G0014100.1">
    <property type="protein sequence ID" value="TraesCS6B03G0014100.1.CDS1"/>
    <property type="gene ID" value="TraesCS6B03G0014100"/>
</dbReference>
<dbReference type="InterPro" id="IPR050233">
    <property type="entry name" value="A_thaliana_F-box"/>
</dbReference>